<comment type="caution">
    <text evidence="2">The sequence shown here is derived from an EMBL/GenBank/DDBJ whole genome shotgun (WGS) entry which is preliminary data.</text>
</comment>
<gene>
    <name evidence="2" type="ORF">DW701_09995</name>
</gene>
<dbReference type="AlphaFoldDB" id="A0A414MCD2"/>
<protein>
    <submittedName>
        <fullName evidence="2">Uncharacterized protein</fullName>
    </submittedName>
</protein>
<evidence type="ECO:0000313" key="3">
    <source>
        <dbReference type="Proteomes" id="UP000283538"/>
    </source>
</evidence>
<sequence length="87" mass="10263">MSKDDELVRLRKDNERLLFEQRESNHQILEKQDKALDELKSMRRDNKALSNQLSKALEDKSKAEKQSELLSHALEELKNLRAVELFV</sequence>
<proteinExistence type="predicted"/>
<feature type="coiled-coil region" evidence="1">
    <location>
        <begin position="32"/>
        <end position="83"/>
    </location>
</feature>
<reference evidence="2 3" key="1">
    <citation type="submission" date="2018-08" db="EMBL/GenBank/DDBJ databases">
        <title>A genome reference for cultivated species of the human gut microbiota.</title>
        <authorList>
            <person name="Zou Y."/>
            <person name="Xue W."/>
            <person name="Luo G."/>
        </authorList>
    </citation>
    <scope>NUCLEOTIDE SEQUENCE [LARGE SCALE GENOMIC DNA]</scope>
    <source>
        <strain evidence="2 3">AM26-26AC</strain>
    </source>
</reference>
<keyword evidence="1" id="KW-0175">Coiled coil</keyword>
<dbReference type="EMBL" id="QSLA01000010">
    <property type="protein sequence ID" value="RHF08676.1"/>
    <property type="molecule type" value="Genomic_DNA"/>
</dbReference>
<dbReference type="Proteomes" id="UP000283538">
    <property type="component" value="Unassembled WGS sequence"/>
</dbReference>
<name>A0A414MCD2_9BACE</name>
<evidence type="ECO:0000256" key="1">
    <source>
        <dbReference type="SAM" id="Coils"/>
    </source>
</evidence>
<organism evidence="2 3">
    <name type="scientific">Bacteroides eggerthii</name>
    <dbReference type="NCBI Taxonomy" id="28111"/>
    <lineage>
        <taxon>Bacteria</taxon>
        <taxon>Pseudomonadati</taxon>
        <taxon>Bacteroidota</taxon>
        <taxon>Bacteroidia</taxon>
        <taxon>Bacteroidales</taxon>
        <taxon>Bacteroidaceae</taxon>
        <taxon>Bacteroides</taxon>
    </lineage>
</organism>
<evidence type="ECO:0000313" key="2">
    <source>
        <dbReference type="EMBL" id="RHF08676.1"/>
    </source>
</evidence>
<accession>A0A414MCD2</accession>